<proteinExistence type="predicted"/>
<dbReference type="InterPro" id="IPR045428">
    <property type="entry name" value="EACC1"/>
</dbReference>
<gene>
    <name evidence="1" type="ORF">B5D80_07785</name>
</gene>
<reference evidence="1 2" key="1">
    <citation type="submission" date="2017-03" db="EMBL/GenBank/DDBJ databases">
        <title>Whole genome sequence of Micromonospora wenchangensis, isolated from mangrove soil.</title>
        <authorList>
            <person name="Yang H."/>
        </authorList>
    </citation>
    <scope>NUCLEOTIDE SEQUENCE [LARGE SCALE GENOMIC DNA]</scope>
    <source>
        <strain evidence="1 2">CCTCC AA 2012002</strain>
    </source>
</reference>
<dbReference type="AlphaFoldDB" id="A0A246RS39"/>
<comment type="caution">
    <text evidence="1">The sequence shown here is derived from an EMBL/GenBank/DDBJ whole genome shotgun (WGS) entry which is preliminary data.</text>
</comment>
<dbReference type="Proteomes" id="UP000197174">
    <property type="component" value="Unassembled WGS sequence"/>
</dbReference>
<dbReference type="OrthoDB" id="3402311at2"/>
<name>A0A246RS39_9ACTN</name>
<dbReference type="Pfam" id="PF19953">
    <property type="entry name" value="EACC1"/>
    <property type="match status" value="1"/>
</dbReference>
<accession>A0A246RS39</accession>
<dbReference type="EMBL" id="MZMV01000009">
    <property type="protein sequence ID" value="OWV10179.1"/>
    <property type="molecule type" value="Genomic_DNA"/>
</dbReference>
<dbReference type="RefSeq" id="WP_088643096.1">
    <property type="nucleotide sequence ID" value="NZ_CBDRBW010000014.1"/>
</dbReference>
<keyword evidence="2" id="KW-1185">Reference proteome</keyword>
<organism evidence="1 2">
    <name type="scientific">Micromonospora wenchangensis</name>
    <dbReference type="NCBI Taxonomy" id="1185415"/>
    <lineage>
        <taxon>Bacteria</taxon>
        <taxon>Bacillati</taxon>
        <taxon>Actinomycetota</taxon>
        <taxon>Actinomycetes</taxon>
        <taxon>Micromonosporales</taxon>
        <taxon>Micromonosporaceae</taxon>
        <taxon>Micromonospora</taxon>
    </lineage>
</organism>
<evidence type="ECO:0000313" key="2">
    <source>
        <dbReference type="Proteomes" id="UP000197174"/>
    </source>
</evidence>
<sequence length="132" mass="13990">MTAPRSTAPARLVLAPRAAGPQRTTLLAWLHRDPRYRALVRDAGPGGGAGGRAGFSDAVIIAVVAQGLLPGLFNLVQSWVDQQRTEVSIRLQVGDSEVEIQVNGRTDAAKLFDEAQRALRPTDPGNEITPGG</sequence>
<evidence type="ECO:0000313" key="1">
    <source>
        <dbReference type="EMBL" id="OWV10179.1"/>
    </source>
</evidence>
<protein>
    <submittedName>
        <fullName evidence="1">Uncharacterized protein</fullName>
    </submittedName>
</protein>